<dbReference type="RefSeq" id="WP_136934718.1">
    <property type="nucleotide sequence ID" value="NZ_SSMQ01000070.1"/>
</dbReference>
<dbReference type="InterPro" id="IPR025983">
    <property type="entry name" value="Cys_rich_CPCC"/>
</dbReference>
<dbReference type="AlphaFoldDB" id="A0A4U1IVW2"/>
<evidence type="ECO:0000313" key="3">
    <source>
        <dbReference type="Proteomes" id="UP000309215"/>
    </source>
</evidence>
<dbReference type="OrthoDB" id="1456570at2"/>
<gene>
    <name evidence="2" type="ORF">E8A74_41735</name>
</gene>
<organism evidence="2 3">
    <name type="scientific">Polyangium fumosum</name>
    <dbReference type="NCBI Taxonomy" id="889272"/>
    <lineage>
        <taxon>Bacteria</taxon>
        <taxon>Pseudomonadati</taxon>
        <taxon>Myxococcota</taxon>
        <taxon>Polyangia</taxon>
        <taxon>Polyangiales</taxon>
        <taxon>Polyangiaceae</taxon>
        <taxon>Polyangium</taxon>
    </lineage>
</organism>
<dbReference type="Proteomes" id="UP000309215">
    <property type="component" value="Unassembled WGS sequence"/>
</dbReference>
<accession>A0A4U1IVW2</accession>
<proteinExistence type="predicted"/>
<name>A0A4U1IVW2_9BACT</name>
<feature type="domain" description="Cysteine-rich CPCC" evidence="1">
    <location>
        <begin position="9"/>
        <end position="68"/>
    </location>
</feature>
<dbReference type="Pfam" id="PF14206">
    <property type="entry name" value="Cys_rich_CPCC"/>
    <property type="match status" value="1"/>
</dbReference>
<keyword evidence="3" id="KW-1185">Reference proteome</keyword>
<evidence type="ECO:0000259" key="1">
    <source>
        <dbReference type="Pfam" id="PF14206"/>
    </source>
</evidence>
<sequence length="73" mass="7963">MAVDASLHACPCCGKRTLPERGHYDICDNCDWEDDPSQESSPDRGGGANVVSLEEARKNYAKYGVSDPVDCTR</sequence>
<evidence type="ECO:0000313" key="2">
    <source>
        <dbReference type="EMBL" id="TKC98297.1"/>
    </source>
</evidence>
<dbReference type="EMBL" id="SSMQ01000070">
    <property type="protein sequence ID" value="TKC98297.1"/>
    <property type="molecule type" value="Genomic_DNA"/>
</dbReference>
<reference evidence="2 3" key="1">
    <citation type="submission" date="2019-04" db="EMBL/GenBank/DDBJ databases">
        <authorList>
            <person name="Li Y."/>
            <person name="Wang J."/>
        </authorList>
    </citation>
    <scope>NUCLEOTIDE SEQUENCE [LARGE SCALE GENOMIC DNA]</scope>
    <source>
        <strain evidence="2 3">DSM 14668</strain>
    </source>
</reference>
<comment type="caution">
    <text evidence="2">The sequence shown here is derived from an EMBL/GenBank/DDBJ whole genome shotgun (WGS) entry which is preliminary data.</text>
</comment>
<protein>
    <recommendedName>
        <fullName evidence="1">Cysteine-rich CPCC domain-containing protein</fullName>
    </recommendedName>
</protein>